<evidence type="ECO:0000256" key="6">
    <source>
        <dbReference type="ARBA" id="ARBA00023002"/>
    </source>
</evidence>
<evidence type="ECO:0000313" key="13">
    <source>
        <dbReference type="EMBL" id="QUV95089.1"/>
    </source>
</evidence>
<evidence type="ECO:0000256" key="10">
    <source>
        <dbReference type="ARBA" id="ARBA00023157"/>
    </source>
</evidence>
<sequence>MTGERKGLTAGAPAEDRLRRFAWGVVGWNVLVIVWGAYVRASKSGDGCGSHWPLCNGEVVPPAGQFATFVEFMHRATSGIALLGVVALVIWSFRRFARGHHVRRAAGWSLAFILIEALIGALLVKLELVADNRSVARAVYMSVHLVNTFLLLGALTLTAYWISGFPPVRLSGHERTVRHLLASFVAALVVGVTGAIAALGDTLFPATSLAQGIAEEFSGLAHFTVKLRWLHPVAAVLASAVIVMAAARLRTGPATARMSAVVIAIVGAQFVLGIINVWLLAPIWMQLIHLFFADALWVALVLLAAAALGQDAEPVTPATLGARASRPQDDYAATGI</sequence>
<feature type="transmembrane region" description="Helical" evidence="12">
    <location>
        <begin position="259"/>
        <end position="281"/>
    </location>
</feature>
<feature type="transmembrane region" description="Helical" evidence="12">
    <location>
        <begin position="21"/>
        <end position="38"/>
    </location>
</feature>
<evidence type="ECO:0000256" key="7">
    <source>
        <dbReference type="ARBA" id="ARBA00023004"/>
    </source>
</evidence>
<evidence type="ECO:0000256" key="4">
    <source>
        <dbReference type="ARBA" id="ARBA00022723"/>
    </source>
</evidence>
<feature type="transmembrane region" description="Helical" evidence="12">
    <location>
        <begin position="72"/>
        <end position="93"/>
    </location>
</feature>
<dbReference type="Proteomes" id="UP000677668">
    <property type="component" value="Chromosome 2"/>
</dbReference>
<feature type="transmembrane region" description="Helical" evidence="12">
    <location>
        <begin position="180"/>
        <end position="199"/>
    </location>
</feature>
<keyword evidence="6" id="KW-0560">Oxidoreductase</keyword>
<evidence type="ECO:0000313" key="14">
    <source>
        <dbReference type="Proteomes" id="UP000677668"/>
    </source>
</evidence>
<feature type="transmembrane region" description="Helical" evidence="12">
    <location>
        <begin position="144"/>
        <end position="168"/>
    </location>
</feature>
<feature type="transmembrane region" description="Helical" evidence="12">
    <location>
        <begin position="229"/>
        <end position="247"/>
    </location>
</feature>
<feature type="transmembrane region" description="Helical" evidence="12">
    <location>
        <begin position="287"/>
        <end position="308"/>
    </location>
</feature>
<feature type="transmembrane region" description="Helical" evidence="12">
    <location>
        <begin position="105"/>
        <end position="124"/>
    </location>
</feature>
<evidence type="ECO:0000256" key="11">
    <source>
        <dbReference type="ARBA" id="ARBA00023444"/>
    </source>
</evidence>
<keyword evidence="2" id="KW-1003">Cell membrane</keyword>
<keyword evidence="9 12" id="KW-0472">Membrane</keyword>
<evidence type="ECO:0000256" key="1">
    <source>
        <dbReference type="ARBA" id="ARBA00004141"/>
    </source>
</evidence>
<keyword evidence="5 12" id="KW-1133">Transmembrane helix</keyword>
<keyword evidence="3 12" id="KW-0812">Transmembrane</keyword>
<protein>
    <submittedName>
        <fullName evidence="13">COX15/CtaA family protein</fullName>
    </submittedName>
</protein>
<dbReference type="Pfam" id="PF02628">
    <property type="entry name" value="COX15-CtaA"/>
    <property type="match status" value="1"/>
</dbReference>
<dbReference type="InterPro" id="IPR003780">
    <property type="entry name" value="COX15/CtaA_fam"/>
</dbReference>
<keyword evidence="7" id="KW-0408">Iron</keyword>
<keyword evidence="8" id="KW-0350">Heme biosynthesis</keyword>
<organism evidence="13 14">
    <name type="scientific">Chloracidobacterium sp. N</name>
    <dbReference type="NCBI Taxonomy" id="2821540"/>
    <lineage>
        <taxon>Bacteria</taxon>
        <taxon>Pseudomonadati</taxon>
        <taxon>Acidobacteriota</taxon>
        <taxon>Terriglobia</taxon>
        <taxon>Terriglobales</taxon>
        <taxon>Acidobacteriaceae</taxon>
        <taxon>Chloracidobacterium</taxon>
        <taxon>Chloracidobacterium aggregatum</taxon>
    </lineage>
</organism>
<dbReference type="PANTHER" id="PTHR35457">
    <property type="entry name" value="HEME A SYNTHASE"/>
    <property type="match status" value="1"/>
</dbReference>
<keyword evidence="10" id="KW-1015">Disulfide bond</keyword>
<evidence type="ECO:0000256" key="8">
    <source>
        <dbReference type="ARBA" id="ARBA00023133"/>
    </source>
</evidence>
<dbReference type="RefSeq" id="WP_211423329.1">
    <property type="nucleotide sequence ID" value="NZ_CP072643.1"/>
</dbReference>
<evidence type="ECO:0000256" key="2">
    <source>
        <dbReference type="ARBA" id="ARBA00022475"/>
    </source>
</evidence>
<dbReference type="PANTHER" id="PTHR35457:SF1">
    <property type="entry name" value="HEME A SYNTHASE"/>
    <property type="match status" value="1"/>
</dbReference>
<comment type="pathway">
    <text evidence="11">Porphyrin-containing compound metabolism.</text>
</comment>
<dbReference type="EMBL" id="CP072643">
    <property type="protein sequence ID" value="QUV95089.1"/>
    <property type="molecule type" value="Genomic_DNA"/>
</dbReference>
<evidence type="ECO:0000256" key="9">
    <source>
        <dbReference type="ARBA" id="ARBA00023136"/>
    </source>
</evidence>
<accession>A0ABX8B2C7</accession>
<keyword evidence="4" id="KW-0479">Metal-binding</keyword>
<keyword evidence="14" id="KW-1185">Reference proteome</keyword>
<dbReference type="InterPro" id="IPR050450">
    <property type="entry name" value="COX15/CtaA_HemeA_synthase"/>
</dbReference>
<reference evidence="13 14" key="1">
    <citation type="submission" date="2021-03" db="EMBL/GenBank/DDBJ databases">
        <title>Genomic and phenotypic characterization of Chloracidobacterium isolates provides evidence for multiple species.</title>
        <authorList>
            <person name="Saini M.K."/>
            <person name="Costas A.M.G."/>
            <person name="Tank M."/>
            <person name="Bryant D.A."/>
        </authorList>
    </citation>
    <scope>NUCLEOTIDE SEQUENCE [LARGE SCALE GENOMIC DNA]</scope>
    <source>
        <strain evidence="13 14">N</strain>
    </source>
</reference>
<evidence type="ECO:0000256" key="12">
    <source>
        <dbReference type="SAM" id="Phobius"/>
    </source>
</evidence>
<gene>
    <name evidence="13" type="ORF">J8C05_13755</name>
</gene>
<evidence type="ECO:0000256" key="3">
    <source>
        <dbReference type="ARBA" id="ARBA00022692"/>
    </source>
</evidence>
<comment type="subcellular location">
    <subcellularLocation>
        <location evidence="1">Membrane</location>
        <topology evidence="1">Multi-pass membrane protein</topology>
    </subcellularLocation>
</comment>
<proteinExistence type="predicted"/>
<name>A0ABX8B2C7_9BACT</name>
<evidence type="ECO:0000256" key="5">
    <source>
        <dbReference type="ARBA" id="ARBA00022989"/>
    </source>
</evidence>